<organism evidence="2 3">
    <name type="scientific">Gordonia otitidis (strain DSM 44809 / CCUG 52243 / JCM 12355 / NBRC 100426 / IFM 10032)</name>
    <dbReference type="NCBI Taxonomy" id="1108044"/>
    <lineage>
        <taxon>Bacteria</taxon>
        <taxon>Bacillati</taxon>
        <taxon>Actinomycetota</taxon>
        <taxon>Actinomycetes</taxon>
        <taxon>Mycobacteriales</taxon>
        <taxon>Gordoniaceae</taxon>
        <taxon>Gordonia</taxon>
    </lineage>
</organism>
<evidence type="ECO:0000313" key="3">
    <source>
        <dbReference type="Proteomes" id="UP000005038"/>
    </source>
</evidence>
<reference evidence="2" key="1">
    <citation type="submission" date="2012-02" db="EMBL/GenBank/DDBJ databases">
        <title>Whole genome shotgun sequence of Gordonia otitidis NBRC 100426.</title>
        <authorList>
            <person name="Yoshida I."/>
            <person name="Hosoyama A."/>
            <person name="Tsuchikane K."/>
            <person name="Katsumata H."/>
            <person name="Yamazaki S."/>
            <person name="Fujita N."/>
        </authorList>
    </citation>
    <scope>NUCLEOTIDE SEQUENCE [LARGE SCALE GENOMIC DNA]</scope>
    <source>
        <strain evidence="2">NBRC 100426</strain>
    </source>
</reference>
<dbReference type="EMBL" id="BAFB01000065">
    <property type="protein sequence ID" value="GAB33434.1"/>
    <property type="molecule type" value="Genomic_DNA"/>
</dbReference>
<keyword evidence="3" id="KW-1185">Reference proteome</keyword>
<evidence type="ECO:0000256" key="1">
    <source>
        <dbReference type="SAM" id="MobiDB-lite"/>
    </source>
</evidence>
<feature type="region of interest" description="Disordered" evidence="1">
    <location>
        <begin position="88"/>
        <end position="114"/>
    </location>
</feature>
<sequence length="126" mass="13344">MPQTTPDAPQQAAGPAIGDACIGADIGRRTADANGTAIMCDNYEWTVDNGQAPRHPWADDQTQSPTPTAQCTDGAAINNGGGNYTTCENGQWRSVQPTYDPNSADGYGPNQPLPPLCVRFPDQYTC</sequence>
<gene>
    <name evidence="2" type="ORF">GOOTI_065_00390</name>
</gene>
<dbReference type="Proteomes" id="UP000005038">
    <property type="component" value="Unassembled WGS sequence"/>
</dbReference>
<feature type="compositionally biased region" description="Polar residues" evidence="1">
    <location>
        <begin position="60"/>
        <end position="71"/>
    </location>
</feature>
<proteinExistence type="predicted"/>
<name>H5TIX6_GORO1</name>
<protein>
    <submittedName>
        <fullName evidence="2">Uncharacterized protein</fullName>
    </submittedName>
</protein>
<dbReference type="AlphaFoldDB" id="H5TIX6"/>
<feature type="compositionally biased region" description="Polar residues" evidence="1">
    <location>
        <begin position="88"/>
        <end position="101"/>
    </location>
</feature>
<accession>H5TIX6</accession>
<feature type="region of interest" description="Disordered" evidence="1">
    <location>
        <begin position="48"/>
        <end position="75"/>
    </location>
</feature>
<comment type="caution">
    <text evidence="2">The sequence shown here is derived from an EMBL/GenBank/DDBJ whole genome shotgun (WGS) entry which is preliminary data.</text>
</comment>
<evidence type="ECO:0000313" key="2">
    <source>
        <dbReference type="EMBL" id="GAB33434.1"/>
    </source>
</evidence>